<dbReference type="AlphaFoldDB" id="A0A928TYI7"/>
<name>A0A928TYI7_UNCKA</name>
<dbReference type="Pfam" id="PF17273">
    <property type="entry name" value="DUF5338"/>
    <property type="match status" value="1"/>
</dbReference>
<evidence type="ECO:0000256" key="1">
    <source>
        <dbReference type="SAM" id="MobiDB-lite"/>
    </source>
</evidence>
<dbReference type="Proteomes" id="UP000710385">
    <property type="component" value="Unassembled WGS sequence"/>
</dbReference>
<dbReference type="EMBL" id="JABTTY010000004">
    <property type="protein sequence ID" value="MBE7526093.1"/>
    <property type="molecule type" value="Genomic_DNA"/>
</dbReference>
<dbReference type="InterPro" id="IPR035225">
    <property type="entry name" value="DUF5338"/>
</dbReference>
<comment type="caution">
    <text evidence="2">The sequence shown here is derived from an EMBL/GenBank/DDBJ whole genome shotgun (WGS) entry which is preliminary data.</text>
</comment>
<organism evidence="2 3">
    <name type="scientific">candidate division WWE3 bacterium</name>
    <dbReference type="NCBI Taxonomy" id="2053526"/>
    <lineage>
        <taxon>Bacteria</taxon>
        <taxon>Katanobacteria</taxon>
    </lineage>
</organism>
<feature type="compositionally biased region" description="Polar residues" evidence="1">
    <location>
        <begin position="65"/>
        <end position="75"/>
    </location>
</feature>
<evidence type="ECO:0000313" key="3">
    <source>
        <dbReference type="Proteomes" id="UP000710385"/>
    </source>
</evidence>
<accession>A0A928TYI7</accession>
<proteinExistence type="predicted"/>
<sequence length="98" mass="11504">MAPKRRKGEGRVAFLANLNKFRELLDAGYTQRTIYEDHIEILEISYAQFNRYVGKYLRIKERSNEQQNKTTTENGNPRKKGIPFYHDPNAANSRDDLI</sequence>
<protein>
    <submittedName>
        <fullName evidence="2">Uncharacterized protein</fullName>
    </submittedName>
</protein>
<gene>
    <name evidence="2" type="ORF">HS096_07540</name>
</gene>
<evidence type="ECO:0000313" key="2">
    <source>
        <dbReference type="EMBL" id="MBE7526093.1"/>
    </source>
</evidence>
<reference evidence="2" key="1">
    <citation type="submission" date="2020-05" db="EMBL/GenBank/DDBJ databases">
        <title>High-Quality Genomes of Partial-Nitritation/Anammox System by Hierarchical Clustering Based Hybrid Assembly.</title>
        <authorList>
            <person name="Liu L."/>
            <person name="Wang Y."/>
            <person name="Che Y."/>
            <person name="Chen Y."/>
            <person name="Xia Y."/>
            <person name="Luo R."/>
            <person name="Cheng S.H."/>
            <person name="Zheng C."/>
            <person name="Zhang T."/>
        </authorList>
    </citation>
    <scope>NUCLEOTIDE SEQUENCE</scope>
    <source>
        <strain evidence="2">H1_PAT1</strain>
    </source>
</reference>
<feature type="region of interest" description="Disordered" evidence="1">
    <location>
        <begin position="62"/>
        <end position="98"/>
    </location>
</feature>